<dbReference type="RefSeq" id="XP_033519594.1">
    <property type="nucleotide sequence ID" value="XM_033664346.1"/>
</dbReference>
<protein>
    <submittedName>
        <fullName evidence="1">Uncharacterized protein</fullName>
    </submittedName>
</protein>
<reference evidence="1" key="1">
    <citation type="journal article" date="2020" name="Stud. Mycol.">
        <title>101 Dothideomycetes genomes: a test case for predicting lifestyles and emergence of pathogens.</title>
        <authorList>
            <person name="Haridas S."/>
            <person name="Albert R."/>
            <person name="Binder M."/>
            <person name="Bloem J."/>
            <person name="Labutti K."/>
            <person name="Salamov A."/>
            <person name="Andreopoulos B."/>
            <person name="Baker S."/>
            <person name="Barry K."/>
            <person name="Bills G."/>
            <person name="Bluhm B."/>
            <person name="Cannon C."/>
            <person name="Castanera R."/>
            <person name="Culley D."/>
            <person name="Daum C."/>
            <person name="Ezra D."/>
            <person name="Gonzalez J."/>
            <person name="Henrissat B."/>
            <person name="Kuo A."/>
            <person name="Liang C."/>
            <person name="Lipzen A."/>
            <person name="Lutzoni F."/>
            <person name="Magnuson J."/>
            <person name="Mondo S."/>
            <person name="Nolan M."/>
            <person name="Ohm R."/>
            <person name="Pangilinan J."/>
            <person name="Park H.-J."/>
            <person name="Ramirez L."/>
            <person name="Alfaro M."/>
            <person name="Sun H."/>
            <person name="Tritt A."/>
            <person name="Yoshinaga Y."/>
            <person name="Zwiers L.-H."/>
            <person name="Turgeon B."/>
            <person name="Goodwin S."/>
            <person name="Spatafora J."/>
            <person name="Crous P."/>
            <person name="Grigoriev I."/>
        </authorList>
    </citation>
    <scope>NUCLEOTIDE SEQUENCE</scope>
    <source>
        <strain evidence="1">CBS 119687</strain>
    </source>
</reference>
<dbReference type="AlphaFoldDB" id="A0A6A5ZZM9"/>
<accession>A0A6A5ZZM9</accession>
<sequence length="185" mass="20783">MFRIFASSNFASGVLDHGGIYIDPSAEQYGRAQGLRPVATYPQDDSLRCADEEHEEVIGQQYRAHLARLHDYDDLGDLRSEAYIRTLHNICFEELRKRGGPAIFLGIDDIEFAAVEQQVVDTVKAGLDRVRNNFDCILWSDTNPLRFREYEKVTRNCMGQGHMAALEALEQMSGAQLAGGKRADS</sequence>
<dbReference type="OrthoDB" id="3751628at2759"/>
<dbReference type="Proteomes" id="UP000799771">
    <property type="component" value="Unassembled WGS sequence"/>
</dbReference>
<dbReference type="EMBL" id="ML977517">
    <property type="protein sequence ID" value="KAF2125202.1"/>
    <property type="molecule type" value="Genomic_DNA"/>
</dbReference>
<name>A0A6A5ZZM9_9PLEO</name>
<evidence type="ECO:0000313" key="2">
    <source>
        <dbReference type="Proteomes" id="UP000799771"/>
    </source>
</evidence>
<gene>
    <name evidence="1" type="ORF">P153DRAFT_300742</name>
</gene>
<evidence type="ECO:0000313" key="1">
    <source>
        <dbReference type="EMBL" id="KAF2125202.1"/>
    </source>
</evidence>
<dbReference type="GeneID" id="54404778"/>
<keyword evidence="2" id="KW-1185">Reference proteome</keyword>
<organism evidence="1 2">
    <name type="scientific">Dothidotthia symphoricarpi CBS 119687</name>
    <dbReference type="NCBI Taxonomy" id="1392245"/>
    <lineage>
        <taxon>Eukaryota</taxon>
        <taxon>Fungi</taxon>
        <taxon>Dikarya</taxon>
        <taxon>Ascomycota</taxon>
        <taxon>Pezizomycotina</taxon>
        <taxon>Dothideomycetes</taxon>
        <taxon>Pleosporomycetidae</taxon>
        <taxon>Pleosporales</taxon>
        <taxon>Dothidotthiaceae</taxon>
        <taxon>Dothidotthia</taxon>
    </lineage>
</organism>
<proteinExistence type="predicted"/>